<reference evidence="1" key="1">
    <citation type="submission" date="2020-05" db="UniProtKB">
        <authorList>
            <consortium name="EnsemblMetazoa"/>
        </authorList>
    </citation>
    <scope>IDENTIFICATION</scope>
    <source>
        <strain evidence="1">BB02</strain>
    </source>
</reference>
<proteinExistence type="predicted"/>
<dbReference type="Proteomes" id="UP000076420">
    <property type="component" value="Unassembled WGS sequence"/>
</dbReference>
<name>A0A2C9KSH2_BIOGL</name>
<dbReference type="VEuPathDB" id="VectorBase:BGLAX_049988"/>
<dbReference type="VEuPathDB" id="VectorBase:BGLB023029"/>
<protein>
    <submittedName>
        <fullName evidence="1">Uncharacterized protein</fullName>
    </submittedName>
</protein>
<dbReference type="KEGG" id="bgt:106076895"/>
<dbReference type="AlphaFoldDB" id="A0A2C9KSH2"/>
<organism evidence="1 2">
    <name type="scientific">Biomphalaria glabrata</name>
    <name type="common">Bloodfluke planorb</name>
    <name type="synonym">Freshwater snail</name>
    <dbReference type="NCBI Taxonomy" id="6526"/>
    <lineage>
        <taxon>Eukaryota</taxon>
        <taxon>Metazoa</taxon>
        <taxon>Spiralia</taxon>
        <taxon>Lophotrochozoa</taxon>
        <taxon>Mollusca</taxon>
        <taxon>Gastropoda</taxon>
        <taxon>Heterobranchia</taxon>
        <taxon>Euthyneura</taxon>
        <taxon>Panpulmonata</taxon>
        <taxon>Hygrophila</taxon>
        <taxon>Lymnaeoidea</taxon>
        <taxon>Planorbidae</taxon>
        <taxon>Biomphalaria</taxon>
    </lineage>
</organism>
<accession>A0A2C9KSH2</accession>
<dbReference type="EnsemblMetazoa" id="BGLB023029-RA">
    <property type="protein sequence ID" value="BGLB023029-PA"/>
    <property type="gene ID" value="BGLB023029"/>
</dbReference>
<evidence type="ECO:0000313" key="2">
    <source>
        <dbReference type="Proteomes" id="UP000076420"/>
    </source>
</evidence>
<evidence type="ECO:0000313" key="1">
    <source>
        <dbReference type="EnsemblMetazoa" id="BGLB023029-PA"/>
    </source>
</evidence>
<gene>
    <name evidence="1" type="primary">106076895</name>
</gene>
<sequence length="168" mass="19200">METLPQKIIDIETICREYFYVCDLAQKDSPVSLERLHVSWYDVRWRDDTASQSKPYIRNINVNYAPGASDTLSDLVVTKTNKKERELKFTDLLVRGLYDKNEIVLSLDSNVLDGDMCRLFSESMKVNIGQEVNILATQDPSGNVEEHATNKKQQNAKIVDQPNHCFGT</sequence>